<dbReference type="EMBL" id="NAJM01000008">
    <property type="protein sequence ID" value="RVX73354.1"/>
    <property type="molecule type" value="Genomic_DNA"/>
</dbReference>
<dbReference type="Proteomes" id="UP000288859">
    <property type="component" value="Unassembled WGS sequence"/>
</dbReference>
<evidence type="ECO:0000313" key="2">
    <source>
        <dbReference type="EMBL" id="RVX73354.1"/>
    </source>
</evidence>
<dbReference type="AlphaFoldDB" id="A0A438NCM2"/>
<accession>A0A438NCM2</accession>
<sequence>MSNPFIPNLAVPVICHLASIASIFHRQCPRPAGHKHSQAAWFGASEEWVEVVKRVLTKRKQHHTTSGIQTASDYDPGLVPMPRPRVPDSTSPRDTPEASQSQEPPLPIEPAMISSC</sequence>
<name>A0A438NCM2_EXOME</name>
<comment type="caution">
    <text evidence="2">The sequence shown here is derived from an EMBL/GenBank/DDBJ whole genome shotgun (WGS) entry which is preliminary data.</text>
</comment>
<protein>
    <submittedName>
        <fullName evidence="2">Uncharacterized protein</fullName>
    </submittedName>
</protein>
<gene>
    <name evidence="2" type="ORF">B0A52_02996</name>
</gene>
<reference evidence="2 3" key="1">
    <citation type="submission" date="2017-03" db="EMBL/GenBank/DDBJ databases">
        <title>Genomes of endolithic fungi from Antarctica.</title>
        <authorList>
            <person name="Coleine C."/>
            <person name="Masonjones S."/>
            <person name="Stajich J.E."/>
        </authorList>
    </citation>
    <scope>NUCLEOTIDE SEQUENCE [LARGE SCALE GENOMIC DNA]</scope>
    <source>
        <strain evidence="2 3">CCFEE 6314</strain>
    </source>
</reference>
<evidence type="ECO:0000256" key="1">
    <source>
        <dbReference type="SAM" id="MobiDB-lite"/>
    </source>
</evidence>
<feature type="compositionally biased region" description="Polar residues" evidence="1">
    <location>
        <begin position="88"/>
        <end position="103"/>
    </location>
</feature>
<evidence type="ECO:0000313" key="3">
    <source>
        <dbReference type="Proteomes" id="UP000288859"/>
    </source>
</evidence>
<organism evidence="2 3">
    <name type="scientific">Exophiala mesophila</name>
    <name type="common">Black yeast-like fungus</name>
    <dbReference type="NCBI Taxonomy" id="212818"/>
    <lineage>
        <taxon>Eukaryota</taxon>
        <taxon>Fungi</taxon>
        <taxon>Dikarya</taxon>
        <taxon>Ascomycota</taxon>
        <taxon>Pezizomycotina</taxon>
        <taxon>Eurotiomycetes</taxon>
        <taxon>Chaetothyriomycetidae</taxon>
        <taxon>Chaetothyriales</taxon>
        <taxon>Herpotrichiellaceae</taxon>
        <taxon>Exophiala</taxon>
    </lineage>
</organism>
<proteinExistence type="predicted"/>
<feature type="region of interest" description="Disordered" evidence="1">
    <location>
        <begin position="59"/>
        <end position="116"/>
    </location>
</feature>